<reference evidence="11" key="1">
    <citation type="submission" date="2016-10" db="EMBL/GenBank/DDBJ databases">
        <authorList>
            <person name="Varghese N."/>
            <person name="Submissions S."/>
        </authorList>
    </citation>
    <scope>NUCLEOTIDE SEQUENCE [LARGE SCALE GENOMIC DNA]</scope>
    <source>
        <strain evidence="11">CGMCC 1.9230</strain>
    </source>
</reference>
<evidence type="ECO:0000313" key="10">
    <source>
        <dbReference type="EMBL" id="SEG05215.1"/>
    </source>
</evidence>
<dbReference type="InterPro" id="IPR036291">
    <property type="entry name" value="NAD(P)-bd_dom_sf"/>
</dbReference>
<evidence type="ECO:0000256" key="3">
    <source>
        <dbReference type="ARBA" id="ARBA00023002"/>
    </source>
</evidence>
<dbReference type="InterPro" id="IPR006176">
    <property type="entry name" value="3-OHacyl-CoA_DH_NAD-bd"/>
</dbReference>
<dbReference type="SUPFAM" id="SSF51735">
    <property type="entry name" value="NAD(P)-binding Rossmann-fold domains"/>
    <property type="match status" value="1"/>
</dbReference>
<feature type="site" description="Important for catalytic activity" evidence="7">
    <location>
        <position position="141"/>
    </location>
</feature>
<evidence type="ECO:0000259" key="9">
    <source>
        <dbReference type="Pfam" id="PF02737"/>
    </source>
</evidence>
<dbReference type="Pfam" id="PF00725">
    <property type="entry name" value="3HCDH"/>
    <property type="match status" value="1"/>
</dbReference>
<name>A0A1H5X1F1_9FLAO</name>
<comment type="catalytic activity">
    <reaction evidence="6">
        <text>a (3S)-3-hydroxyacyl-CoA + NAD(+) = a 3-oxoacyl-CoA + NADH + H(+)</text>
        <dbReference type="Rhea" id="RHEA:22432"/>
        <dbReference type="ChEBI" id="CHEBI:15378"/>
        <dbReference type="ChEBI" id="CHEBI:57318"/>
        <dbReference type="ChEBI" id="CHEBI:57540"/>
        <dbReference type="ChEBI" id="CHEBI:57945"/>
        <dbReference type="ChEBI" id="CHEBI:90726"/>
        <dbReference type="EC" id="1.1.1.35"/>
    </reaction>
</comment>
<feature type="domain" description="3-hydroxyacyl-CoA dehydrogenase C-terminal" evidence="8">
    <location>
        <begin position="188"/>
        <end position="286"/>
    </location>
</feature>
<sequence>MSFKNITIAGSGVLGYQIAFQTAFNGYNVTIYDINDEVLAKAKTKFSVLSEAYKSDLQASKEQLEATYANLSYSSDLAEAVKDADLLIEAVPENPKIKIDFYEKLAAVSPVKTIFATNSSTMLPSQFAEFTKRPEKFLALHFANEIWKHNTAEIMGHPGTASEVFDAVVAFTKTIGMVALPLYKEQPGYILNSLLVPLLNAATNLLIKGVSDVETIDKTWMVATGAPVGPFGILDVVGITTAYNINKMAADATQDPIKIKTVEYLKENFIDKGKLGVDTGEGFYKYPNPAYKKEGFLK</sequence>
<dbReference type="AlphaFoldDB" id="A0A1H5X1F1"/>
<keyword evidence="11" id="KW-1185">Reference proteome</keyword>
<dbReference type="Proteomes" id="UP000236737">
    <property type="component" value="Unassembled WGS sequence"/>
</dbReference>
<evidence type="ECO:0000256" key="4">
    <source>
        <dbReference type="ARBA" id="ARBA00023027"/>
    </source>
</evidence>
<dbReference type="PANTHER" id="PTHR43561">
    <property type="match status" value="1"/>
</dbReference>
<evidence type="ECO:0000256" key="7">
    <source>
        <dbReference type="PIRSR" id="PIRSR000105-1"/>
    </source>
</evidence>
<evidence type="ECO:0000256" key="1">
    <source>
        <dbReference type="ARBA" id="ARBA00005005"/>
    </source>
</evidence>
<dbReference type="GO" id="GO:0006635">
    <property type="term" value="P:fatty acid beta-oxidation"/>
    <property type="evidence" value="ECO:0007669"/>
    <property type="project" value="TreeGrafter"/>
</dbReference>
<dbReference type="PANTHER" id="PTHR43561:SF3">
    <property type="entry name" value="HYDROXYACYL-COENZYME A DEHYDROGENASE, MITOCHONDRIAL"/>
    <property type="match status" value="1"/>
</dbReference>
<dbReference type="Pfam" id="PF02737">
    <property type="entry name" value="3HCDH_N"/>
    <property type="match status" value="1"/>
</dbReference>
<accession>A0A1H5X1F1</accession>
<dbReference type="InterPro" id="IPR052242">
    <property type="entry name" value="Mito_3-hydroxyacyl-CoA_DH"/>
</dbReference>
<dbReference type="SUPFAM" id="SSF48179">
    <property type="entry name" value="6-phosphogluconate dehydrogenase C-terminal domain-like"/>
    <property type="match status" value="1"/>
</dbReference>
<dbReference type="InterPro" id="IPR013328">
    <property type="entry name" value="6PGD_dom2"/>
</dbReference>
<dbReference type="EMBL" id="FNVP01000005">
    <property type="protein sequence ID" value="SEG05215.1"/>
    <property type="molecule type" value="Genomic_DNA"/>
</dbReference>
<organism evidence="10 11">
    <name type="scientific">Flavobacterium urumqiense</name>
    <dbReference type="NCBI Taxonomy" id="935224"/>
    <lineage>
        <taxon>Bacteria</taxon>
        <taxon>Pseudomonadati</taxon>
        <taxon>Bacteroidota</taxon>
        <taxon>Flavobacteriia</taxon>
        <taxon>Flavobacteriales</taxon>
        <taxon>Flavobacteriaceae</taxon>
        <taxon>Flavobacterium</taxon>
    </lineage>
</organism>
<protein>
    <submittedName>
        <fullName evidence="10">3-hydroxybutyryl-CoA dehydrogenase</fullName>
    </submittedName>
</protein>
<dbReference type="PIRSF" id="PIRSF000105">
    <property type="entry name" value="HCDH"/>
    <property type="match status" value="1"/>
</dbReference>
<keyword evidence="4" id="KW-0520">NAD</keyword>
<dbReference type="RefSeq" id="WP_103999680.1">
    <property type="nucleotide sequence ID" value="NZ_FNVP01000005.1"/>
</dbReference>
<dbReference type="GO" id="GO:0003857">
    <property type="term" value="F:(3S)-3-hydroxyacyl-CoA dehydrogenase (NAD+) activity"/>
    <property type="evidence" value="ECO:0007669"/>
    <property type="project" value="UniProtKB-EC"/>
</dbReference>
<evidence type="ECO:0000259" key="8">
    <source>
        <dbReference type="Pfam" id="PF00725"/>
    </source>
</evidence>
<dbReference type="InterPro" id="IPR006108">
    <property type="entry name" value="3HC_DH_C"/>
</dbReference>
<dbReference type="Gene3D" id="1.10.1040.10">
    <property type="entry name" value="N-(1-d-carboxylethyl)-l-norvaline Dehydrogenase, domain 2"/>
    <property type="match status" value="1"/>
</dbReference>
<dbReference type="OrthoDB" id="9771883at2"/>
<keyword evidence="3" id="KW-0560">Oxidoreductase</keyword>
<proteinExistence type="predicted"/>
<feature type="domain" description="3-hydroxyacyl-CoA dehydrogenase NAD binding" evidence="9">
    <location>
        <begin position="5"/>
        <end position="182"/>
    </location>
</feature>
<keyword evidence="2" id="KW-0276">Fatty acid metabolism</keyword>
<keyword evidence="5" id="KW-0443">Lipid metabolism</keyword>
<evidence type="ECO:0000256" key="5">
    <source>
        <dbReference type="ARBA" id="ARBA00023098"/>
    </source>
</evidence>
<dbReference type="NCBIfam" id="NF006143">
    <property type="entry name" value="PRK08293.1"/>
    <property type="match status" value="1"/>
</dbReference>
<dbReference type="GO" id="GO:0070403">
    <property type="term" value="F:NAD+ binding"/>
    <property type="evidence" value="ECO:0007669"/>
    <property type="project" value="InterPro"/>
</dbReference>
<dbReference type="InterPro" id="IPR022694">
    <property type="entry name" value="3-OHacyl-CoA_DH"/>
</dbReference>
<evidence type="ECO:0000313" key="11">
    <source>
        <dbReference type="Proteomes" id="UP000236737"/>
    </source>
</evidence>
<evidence type="ECO:0000256" key="2">
    <source>
        <dbReference type="ARBA" id="ARBA00022832"/>
    </source>
</evidence>
<gene>
    <name evidence="10" type="ORF">SAMN04488130_105134</name>
</gene>
<dbReference type="InterPro" id="IPR008927">
    <property type="entry name" value="6-PGluconate_DH-like_C_sf"/>
</dbReference>
<dbReference type="Gene3D" id="3.40.50.720">
    <property type="entry name" value="NAD(P)-binding Rossmann-like Domain"/>
    <property type="match status" value="1"/>
</dbReference>
<comment type="pathway">
    <text evidence="1">Lipid metabolism; fatty acid beta-oxidation.</text>
</comment>
<evidence type="ECO:0000256" key="6">
    <source>
        <dbReference type="ARBA" id="ARBA00049556"/>
    </source>
</evidence>